<feature type="compositionally biased region" description="Gly residues" evidence="1">
    <location>
        <begin position="1"/>
        <end position="10"/>
    </location>
</feature>
<evidence type="ECO:0000256" key="1">
    <source>
        <dbReference type="SAM" id="MobiDB-lite"/>
    </source>
</evidence>
<dbReference type="PIRSF" id="PIRSF033239">
    <property type="entry name" value="ExoD"/>
    <property type="match status" value="1"/>
</dbReference>
<dbReference type="PANTHER" id="PTHR41795:SF1">
    <property type="entry name" value="EXOPOLYSACCHARIDE SYNTHESIS PROTEIN"/>
    <property type="match status" value="1"/>
</dbReference>
<dbReference type="InterPro" id="IPR010331">
    <property type="entry name" value="ExoD"/>
</dbReference>
<dbReference type="Pfam" id="PF06055">
    <property type="entry name" value="ExoD"/>
    <property type="match status" value="1"/>
</dbReference>
<evidence type="ECO:0000256" key="2">
    <source>
        <dbReference type="SAM" id="Phobius"/>
    </source>
</evidence>
<protein>
    <submittedName>
        <fullName evidence="3">Uncharacterized conserved protein</fullName>
    </submittedName>
</protein>
<evidence type="ECO:0000313" key="4">
    <source>
        <dbReference type="Proteomes" id="UP000323956"/>
    </source>
</evidence>
<reference evidence="3 4" key="1">
    <citation type="submission" date="2017-01" db="EMBL/GenBank/DDBJ databases">
        <authorList>
            <person name="Varghese N."/>
            <person name="Submissions S."/>
        </authorList>
    </citation>
    <scope>NUCLEOTIDE SEQUENCE [LARGE SCALE GENOMIC DNA]</scope>
    <source>
        <strain evidence="3 4">ATCC 700171</strain>
    </source>
</reference>
<dbReference type="EMBL" id="FTMK01000031">
    <property type="protein sequence ID" value="SIR21815.1"/>
    <property type="molecule type" value="Genomic_DNA"/>
</dbReference>
<accession>A0A1N6Z4S3</accession>
<keyword evidence="2" id="KW-0472">Membrane</keyword>
<name>A0A1N6Z4S3_9RHOB</name>
<gene>
    <name evidence="3" type="ORF">SAMN05421641_1317</name>
</gene>
<evidence type="ECO:0000313" key="3">
    <source>
        <dbReference type="EMBL" id="SIR21815.1"/>
    </source>
</evidence>
<sequence>MPSQGEGGETGLQPDPACGDRKRRRGGTRLRERRHLSQFLTQLAQDDSRERISVTDLLVLLEGRATAGLLLLFGFPNMLPMPPGTSGILGLPLVYLSLQMMLGRPPWLPRFIAERSLPRADFAAIIRRSTPFLARAERLLAPRIAALSSPVALRLAGALCFGLSLVLLLPIPLGNMLPAAAICVFALGVLERDGLWMITGCLLAVLSFAVVSGVVWAFLRGLALLLG</sequence>
<dbReference type="OrthoDB" id="8550083at2"/>
<dbReference type="Proteomes" id="UP000323956">
    <property type="component" value="Unassembled WGS sequence"/>
</dbReference>
<proteinExistence type="predicted"/>
<organism evidence="3 4">
    <name type="scientific">Paracoccus thiocyanatus</name>
    <dbReference type="NCBI Taxonomy" id="34006"/>
    <lineage>
        <taxon>Bacteria</taxon>
        <taxon>Pseudomonadati</taxon>
        <taxon>Pseudomonadota</taxon>
        <taxon>Alphaproteobacteria</taxon>
        <taxon>Rhodobacterales</taxon>
        <taxon>Paracoccaceae</taxon>
        <taxon>Paracoccus</taxon>
    </lineage>
</organism>
<dbReference type="PANTHER" id="PTHR41795">
    <property type="entry name" value="EXOPOLYSACCHARIDE SYNTHESIS PROTEIN"/>
    <property type="match status" value="1"/>
</dbReference>
<dbReference type="AlphaFoldDB" id="A0A1N6Z4S3"/>
<feature type="compositionally biased region" description="Basic residues" evidence="1">
    <location>
        <begin position="21"/>
        <end position="30"/>
    </location>
</feature>
<feature type="transmembrane region" description="Helical" evidence="2">
    <location>
        <begin position="173"/>
        <end position="190"/>
    </location>
</feature>
<keyword evidence="2" id="KW-1133">Transmembrane helix</keyword>
<feature type="region of interest" description="Disordered" evidence="1">
    <location>
        <begin position="1"/>
        <end position="30"/>
    </location>
</feature>
<feature type="transmembrane region" description="Helical" evidence="2">
    <location>
        <begin position="197"/>
        <end position="219"/>
    </location>
</feature>
<keyword evidence="2" id="KW-0812">Transmembrane</keyword>
<dbReference type="RefSeq" id="WP_149766669.1">
    <property type="nucleotide sequence ID" value="NZ_FTMK01000031.1"/>
</dbReference>